<feature type="region of interest" description="Disordered" evidence="1">
    <location>
        <begin position="244"/>
        <end position="292"/>
    </location>
</feature>
<gene>
    <name evidence="2" type="ORF">LCGC14_3010970</name>
</gene>
<accession>A0A0F8XL04</accession>
<comment type="caution">
    <text evidence="2">The sequence shown here is derived from an EMBL/GenBank/DDBJ whole genome shotgun (WGS) entry which is preliminary data.</text>
</comment>
<feature type="non-terminal residue" evidence="2">
    <location>
        <position position="1"/>
    </location>
</feature>
<dbReference type="NCBIfam" id="TIGR02913">
    <property type="entry name" value="HAF_rpt"/>
    <property type="match status" value="1"/>
</dbReference>
<evidence type="ECO:0000256" key="1">
    <source>
        <dbReference type="SAM" id="MobiDB-lite"/>
    </source>
</evidence>
<dbReference type="EMBL" id="LAZR01062316">
    <property type="protein sequence ID" value="KKK61775.1"/>
    <property type="molecule type" value="Genomic_DNA"/>
</dbReference>
<proteinExistence type="predicted"/>
<dbReference type="AlphaFoldDB" id="A0A0F8XL04"/>
<sequence length="292" mass="32578">KHAFYWDGDGVPGKGGRLIDLGAFGYRDSVAFSINDDDWVVVEGDSTNYKRDHMNFHCFLWHKEHPARRIATKAMSRFRGINRHGQVAGWHWPGDGGYEGIVWRDGKISLKGRILGWRHSAALAINARGDMVGWISKEGPAGAPGDRDSRLALLFGWGPLGTLGGTASHAYDINDGRWVVGAADTASGEPHAFLWRNDRMYDLNDLVMNRNDWLLTKAISVSNSGRIVGEGFRAGERRGFMLEPGKLVPRLRQPDENDSGEDYQHPDKARAGEVLLDEDHRKHRAEDDADLP</sequence>
<evidence type="ECO:0000313" key="2">
    <source>
        <dbReference type="EMBL" id="KKK61775.1"/>
    </source>
</evidence>
<reference evidence="2" key="1">
    <citation type="journal article" date="2015" name="Nature">
        <title>Complex archaea that bridge the gap between prokaryotes and eukaryotes.</title>
        <authorList>
            <person name="Spang A."/>
            <person name="Saw J.H."/>
            <person name="Jorgensen S.L."/>
            <person name="Zaremba-Niedzwiedzka K."/>
            <person name="Martijn J."/>
            <person name="Lind A.E."/>
            <person name="van Eijk R."/>
            <person name="Schleper C."/>
            <person name="Guy L."/>
            <person name="Ettema T.J."/>
        </authorList>
    </citation>
    <scope>NUCLEOTIDE SEQUENCE</scope>
</reference>
<organism evidence="2">
    <name type="scientific">marine sediment metagenome</name>
    <dbReference type="NCBI Taxonomy" id="412755"/>
    <lineage>
        <taxon>unclassified sequences</taxon>
        <taxon>metagenomes</taxon>
        <taxon>ecological metagenomes</taxon>
    </lineage>
</organism>
<name>A0A0F8XL04_9ZZZZ</name>
<feature type="compositionally biased region" description="Basic and acidic residues" evidence="1">
    <location>
        <begin position="262"/>
        <end position="286"/>
    </location>
</feature>
<protein>
    <submittedName>
        <fullName evidence="2">Uncharacterized protein</fullName>
    </submittedName>
</protein>
<dbReference type="InterPro" id="IPR014262">
    <property type="entry name" value="HAF_rpt"/>
</dbReference>